<feature type="transmembrane region" description="Helical" evidence="6">
    <location>
        <begin position="805"/>
        <end position="826"/>
    </location>
</feature>
<evidence type="ECO:0000259" key="7">
    <source>
        <dbReference type="Pfam" id="PF02687"/>
    </source>
</evidence>
<keyword evidence="4 6" id="KW-1133">Transmembrane helix</keyword>
<keyword evidence="10" id="KW-1185">Reference proteome</keyword>
<evidence type="ECO:0000259" key="8">
    <source>
        <dbReference type="Pfam" id="PF12704"/>
    </source>
</evidence>
<feature type="transmembrane region" description="Helical" evidence="6">
    <location>
        <begin position="475"/>
        <end position="494"/>
    </location>
</feature>
<sequence>MNFSWLVTMAWRDSRRSRSRLALFMSSIVLGIAALVGINSFGDNLARSINAQARELVGADLVLSSSQPFDSTLRPALRRLGRTRTDEVSFASLVSFPRTQGVRLAQVRALGAGFPYYGAWETQPAQASAQFRAGQAGGALVDDVLLDQFSARVGDSVKVGTLTVPIVGRVLKTPGQSGFSAAVAPKVFIPISLLTKTGLVQRGSRVQYRTYYQFAPTVDVAAAIKPLQARFDQTGIDTDTVASRQQATGRSFRDLTRFLSLVAFVALLLGSVGVASAVSLYVKEKLASVAVLRCLGASGRQALLIYLIQTSGLGLLGAAIGAGLGAVVQLLLPKVLGSFLPVDVAVAVSPASVGLGLLTGLAMAVLFALLPLLSIRRVSPLRVLRASLDEDTATPDPLRGLVLAGIGAFVLGFSYYQTRDWKLALGFAAGLLAALAALAALGLGLRWALRRFFPTGWSYVARQGLANLFRPQNQTVTLILSLGLGTFLLATLYLTQSVLLGRVQLSAAGNQPNLVLFDIQTEQEKGVESLLMAQKLPIIQRVPIVTMRLAAINGKTVTQLKKDTANGIPPWALTREYRVTYRDTLSKTEKLIAGTAPQPAKAGGLPRVSVDASYFERVKLKLGDTLSFNVQGAPLDVVVGGTREVDWGRVQTNFLVVFPTGVLEAAPQFHVILTRTPSNAVLAAAQRALVRDFPNVSAIDLGLILQTVDEILSKISFVIRFMAGFSILTGLLVLASSVLISRYQRTRESVLLRTLGASRNQILRITLLEYALLGSLAALAGVVLASLAAWALAVWVFETPFALSALWPLPVLVALVAGLTALIGGLNSRSVLSQPPLAVLRAEG</sequence>
<proteinExistence type="predicted"/>
<feature type="transmembrane region" description="Helical" evidence="6">
    <location>
        <begin position="423"/>
        <end position="445"/>
    </location>
</feature>
<reference evidence="10" key="1">
    <citation type="journal article" date="2019" name="Int. J. Syst. Evol. Microbiol.">
        <title>The Global Catalogue of Microorganisms (GCM) 10K type strain sequencing project: providing services to taxonomists for standard genome sequencing and annotation.</title>
        <authorList>
            <consortium name="The Broad Institute Genomics Platform"/>
            <consortium name="The Broad Institute Genome Sequencing Center for Infectious Disease"/>
            <person name="Wu L."/>
            <person name="Ma J."/>
        </authorList>
    </citation>
    <scope>NUCLEOTIDE SEQUENCE [LARGE SCALE GENOMIC DNA]</scope>
    <source>
        <strain evidence="10">JCM 17841</strain>
    </source>
</reference>
<keyword evidence="2" id="KW-1003">Cell membrane</keyword>
<evidence type="ECO:0000256" key="5">
    <source>
        <dbReference type="ARBA" id="ARBA00023136"/>
    </source>
</evidence>
<dbReference type="PANTHER" id="PTHR30287">
    <property type="entry name" value="MEMBRANE COMPONENT OF PREDICTED ABC SUPERFAMILY METABOLITE UPTAKE TRANSPORTER"/>
    <property type="match status" value="1"/>
</dbReference>
<dbReference type="Pfam" id="PF12704">
    <property type="entry name" value="MacB_PCD"/>
    <property type="match status" value="1"/>
</dbReference>
<evidence type="ECO:0000256" key="1">
    <source>
        <dbReference type="ARBA" id="ARBA00004651"/>
    </source>
</evidence>
<evidence type="ECO:0000256" key="2">
    <source>
        <dbReference type="ARBA" id="ARBA00022475"/>
    </source>
</evidence>
<feature type="domain" description="MacB-like periplasmic core" evidence="8">
    <location>
        <begin position="22"/>
        <end position="228"/>
    </location>
</feature>
<dbReference type="RefSeq" id="WP_208131193.1">
    <property type="nucleotide sequence ID" value="NZ_BAABGQ010000008.1"/>
</dbReference>
<comment type="subcellular location">
    <subcellularLocation>
        <location evidence="1">Cell membrane</location>
        <topology evidence="1">Multi-pass membrane protein</topology>
    </subcellularLocation>
</comment>
<keyword evidence="5 6" id="KW-0472">Membrane</keyword>
<dbReference type="InterPro" id="IPR038766">
    <property type="entry name" value="Membrane_comp_ABC_pdt"/>
</dbReference>
<comment type="caution">
    <text evidence="9">The sequence shown here is derived from an EMBL/GenBank/DDBJ whole genome shotgun (WGS) entry which is preliminary data.</text>
</comment>
<dbReference type="InterPro" id="IPR003838">
    <property type="entry name" value="ABC3_permease_C"/>
</dbReference>
<gene>
    <name evidence="9" type="ORF">GCM10023172_31100</name>
</gene>
<evidence type="ECO:0000256" key="3">
    <source>
        <dbReference type="ARBA" id="ARBA00022692"/>
    </source>
</evidence>
<name>A0ABP8QN22_9BACT</name>
<evidence type="ECO:0000256" key="4">
    <source>
        <dbReference type="ARBA" id="ARBA00022989"/>
    </source>
</evidence>
<dbReference type="PANTHER" id="PTHR30287:SF1">
    <property type="entry name" value="INNER MEMBRANE PROTEIN"/>
    <property type="match status" value="1"/>
</dbReference>
<feature type="transmembrane region" description="Helical" evidence="6">
    <location>
        <begin position="303"/>
        <end position="332"/>
    </location>
</feature>
<feature type="domain" description="ABC3 transporter permease C-terminal" evidence="7">
    <location>
        <begin position="261"/>
        <end position="380"/>
    </location>
</feature>
<dbReference type="Proteomes" id="UP001501243">
    <property type="component" value="Unassembled WGS sequence"/>
</dbReference>
<feature type="transmembrane region" description="Helical" evidence="6">
    <location>
        <begin position="21"/>
        <end position="42"/>
    </location>
</feature>
<keyword evidence="3 6" id="KW-0812">Transmembrane</keyword>
<evidence type="ECO:0000313" key="9">
    <source>
        <dbReference type="EMBL" id="GAA4504612.1"/>
    </source>
</evidence>
<organism evidence="9 10">
    <name type="scientific">Hymenobacter ginsengisoli</name>
    <dbReference type="NCBI Taxonomy" id="1051626"/>
    <lineage>
        <taxon>Bacteria</taxon>
        <taxon>Pseudomonadati</taxon>
        <taxon>Bacteroidota</taxon>
        <taxon>Cytophagia</taxon>
        <taxon>Cytophagales</taxon>
        <taxon>Hymenobacteraceae</taxon>
        <taxon>Hymenobacter</taxon>
    </lineage>
</organism>
<dbReference type="InterPro" id="IPR025857">
    <property type="entry name" value="MacB_PCD"/>
</dbReference>
<feature type="transmembrane region" description="Helical" evidence="6">
    <location>
        <begin position="258"/>
        <end position="282"/>
    </location>
</feature>
<protein>
    <submittedName>
        <fullName evidence="9">ABC transporter permease</fullName>
    </submittedName>
</protein>
<dbReference type="Pfam" id="PF02687">
    <property type="entry name" value="FtsX"/>
    <property type="match status" value="2"/>
</dbReference>
<feature type="transmembrane region" description="Helical" evidence="6">
    <location>
        <begin position="717"/>
        <end position="741"/>
    </location>
</feature>
<accession>A0ABP8QN22</accession>
<evidence type="ECO:0000256" key="6">
    <source>
        <dbReference type="SAM" id="Phobius"/>
    </source>
</evidence>
<feature type="domain" description="ABC3 transporter permease C-terminal" evidence="7">
    <location>
        <begin position="721"/>
        <end position="834"/>
    </location>
</feature>
<feature type="transmembrane region" description="Helical" evidence="6">
    <location>
        <begin position="762"/>
        <end position="793"/>
    </location>
</feature>
<dbReference type="EMBL" id="BAABGQ010000008">
    <property type="protein sequence ID" value="GAA4504612.1"/>
    <property type="molecule type" value="Genomic_DNA"/>
</dbReference>
<evidence type="ECO:0000313" key="10">
    <source>
        <dbReference type="Proteomes" id="UP001501243"/>
    </source>
</evidence>
<feature type="transmembrane region" description="Helical" evidence="6">
    <location>
        <begin position="352"/>
        <end position="375"/>
    </location>
</feature>
<feature type="transmembrane region" description="Helical" evidence="6">
    <location>
        <begin position="396"/>
        <end position="417"/>
    </location>
</feature>